<organism evidence="2 3">
    <name type="scientific">Vagococcus salmoninarum</name>
    <dbReference type="NCBI Taxonomy" id="2739"/>
    <lineage>
        <taxon>Bacteria</taxon>
        <taxon>Bacillati</taxon>
        <taxon>Bacillota</taxon>
        <taxon>Bacilli</taxon>
        <taxon>Lactobacillales</taxon>
        <taxon>Enterococcaceae</taxon>
        <taxon>Vagococcus</taxon>
    </lineage>
</organism>
<dbReference type="RefSeq" id="WP_126778122.1">
    <property type="nucleotide sequence ID" value="NZ_NGJU01000001.1"/>
</dbReference>
<sequence length="202" mass="23516">MAKYPKMIELGKYIKELRGKEVSNEELASYLGVSKSFISDLENANKMNPRIEILEKIARFFTIGDPGAFQYIYINLLERAGYTKERNELAHALTEEQHETSKVIPLHEFINGIDESWTAPLKDGEFITTYMNSEHSQIRGNFYGYDNFNDLERILKYDYQRQTKTKGGFDSYGNTSLYYKGKKLTSQDREKISKILDVLFDE</sequence>
<dbReference type="OrthoDB" id="194368at2"/>
<dbReference type="Pfam" id="PF01381">
    <property type="entry name" value="HTH_3"/>
    <property type="match status" value="1"/>
</dbReference>
<proteinExistence type="predicted"/>
<dbReference type="AlphaFoldDB" id="A0A429ZWF5"/>
<evidence type="ECO:0000313" key="2">
    <source>
        <dbReference type="EMBL" id="RST97995.1"/>
    </source>
</evidence>
<dbReference type="GO" id="GO:0003677">
    <property type="term" value="F:DNA binding"/>
    <property type="evidence" value="ECO:0007669"/>
    <property type="project" value="InterPro"/>
</dbReference>
<accession>A0A429ZWF5</accession>
<dbReference type="Proteomes" id="UP000287239">
    <property type="component" value="Unassembled WGS sequence"/>
</dbReference>
<gene>
    <name evidence="2" type="ORF">CBF35_01515</name>
</gene>
<dbReference type="SUPFAM" id="SSF47413">
    <property type="entry name" value="lambda repressor-like DNA-binding domains"/>
    <property type="match status" value="1"/>
</dbReference>
<dbReference type="Gene3D" id="1.10.260.40">
    <property type="entry name" value="lambda repressor-like DNA-binding domains"/>
    <property type="match status" value="1"/>
</dbReference>
<dbReference type="GeneID" id="98567033"/>
<dbReference type="SMART" id="SM00530">
    <property type="entry name" value="HTH_XRE"/>
    <property type="match status" value="1"/>
</dbReference>
<protein>
    <recommendedName>
        <fullName evidence="1">HTH cro/C1-type domain-containing protein</fullName>
    </recommendedName>
</protein>
<evidence type="ECO:0000259" key="1">
    <source>
        <dbReference type="PROSITE" id="PS50943"/>
    </source>
</evidence>
<reference evidence="2 3" key="1">
    <citation type="submission" date="2017-05" db="EMBL/GenBank/DDBJ databases">
        <title>Vagococcus spp. assemblies.</title>
        <authorList>
            <person name="Gulvik C.A."/>
        </authorList>
    </citation>
    <scope>NUCLEOTIDE SEQUENCE [LARGE SCALE GENOMIC DNA]</scope>
    <source>
        <strain evidence="2 3">NCFB 2777</strain>
    </source>
</reference>
<name>A0A429ZWF5_9ENTE</name>
<evidence type="ECO:0000313" key="3">
    <source>
        <dbReference type="Proteomes" id="UP000287239"/>
    </source>
</evidence>
<dbReference type="InterPro" id="IPR001387">
    <property type="entry name" value="Cro/C1-type_HTH"/>
</dbReference>
<dbReference type="PROSITE" id="PS50943">
    <property type="entry name" value="HTH_CROC1"/>
    <property type="match status" value="1"/>
</dbReference>
<feature type="domain" description="HTH cro/C1-type" evidence="1">
    <location>
        <begin position="25"/>
        <end position="69"/>
    </location>
</feature>
<dbReference type="CDD" id="cd00093">
    <property type="entry name" value="HTH_XRE"/>
    <property type="match status" value="1"/>
</dbReference>
<comment type="caution">
    <text evidence="2">The sequence shown here is derived from an EMBL/GenBank/DDBJ whole genome shotgun (WGS) entry which is preliminary data.</text>
</comment>
<dbReference type="InterPro" id="IPR010982">
    <property type="entry name" value="Lambda_DNA-bd_dom_sf"/>
</dbReference>
<keyword evidence="3" id="KW-1185">Reference proteome</keyword>
<dbReference type="EMBL" id="NGJU01000001">
    <property type="protein sequence ID" value="RST97995.1"/>
    <property type="molecule type" value="Genomic_DNA"/>
</dbReference>